<dbReference type="Gene3D" id="3.40.50.300">
    <property type="entry name" value="P-loop containing nucleotide triphosphate hydrolases"/>
    <property type="match status" value="1"/>
</dbReference>
<dbReference type="Pfam" id="PF13614">
    <property type="entry name" value="AAA_31"/>
    <property type="match status" value="1"/>
</dbReference>
<dbReference type="PANTHER" id="PTHR13696:SF99">
    <property type="entry name" value="COBYRINIC ACID AC-DIAMIDE SYNTHASE"/>
    <property type="match status" value="1"/>
</dbReference>
<name>N2AUD1_9FIRM</name>
<sequence length="345" mass="38845">MSIETIINRQFVIANAQADAVTLPKQRIYAMCNLRGGIGKTTLSFNLSYLVDDLLAVDTCPQGNLSYFYDNNYYAGQQTNVKDMLLPYLVPGLGKATRVAAYIGATNQYFSDKHNFYIPSSEELYLLPSQLITAINQTAGLQQAQKEQALKSVLYSLKTEIQRELSENNLNKCLIDTSPFFAGATQLAWYAADALVIPVRTDQQSIKSLELLINTLSNPQSEFRKYLPDNDMNVPKIQMVVLTHCGWSTVAGARNEPNQQTKVYLKKVYDILSKHRTLLSTDNPDNHLFMLDDFLGSGRISSIESKPMQLLHEGETKVIDRVRVSVNKSVDKCKNQLNFIAQQLW</sequence>
<dbReference type="InterPro" id="IPR050678">
    <property type="entry name" value="DNA_Partitioning_ATPase"/>
</dbReference>
<evidence type="ECO:0000313" key="3">
    <source>
        <dbReference type="Proteomes" id="UP000012589"/>
    </source>
</evidence>
<evidence type="ECO:0000259" key="1">
    <source>
        <dbReference type="Pfam" id="PF13614"/>
    </source>
</evidence>
<dbReference type="PANTHER" id="PTHR13696">
    <property type="entry name" value="P-LOOP CONTAINING NUCLEOSIDE TRIPHOSPHATE HYDROLASE"/>
    <property type="match status" value="1"/>
</dbReference>
<dbReference type="PATRIC" id="fig|1235802.3.peg.1833"/>
<proteinExistence type="predicted"/>
<dbReference type="EMBL" id="AQFT01000054">
    <property type="protein sequence ID" value="EMZ29760.1"/>
    <property type="molecule type" value="Genomic_DNA"/>
</dbReference>
<feature type="domain" description="AAA" evidence="1">
    <location>
        <begin position="27"/>
        <end position="225"/>
    </location>
</feature>
<dbReference type="STRING" id="1235802.C823_01724"/>
<accession>N2AUD1</accession>
<protein>
    <recommendedName>
        <fullName evidence="1">AAA domain-containing protein</fullName>
    </recommendedName>
</protein>
<dbReference type="eggNOG" id="COG1192">
    <property type="taxonomic scope" value="Bacteria"/>
</dbReference>
<organism evidence="2 3">
    <name type="scientific">Eubacterium plexicaudatum ASF492</name>
    <dbReference type="NCBI Taxonomy" id="1235802"/>
    <lineage>
        <taxon>Bacteria</taxon>
        <taxon>Bacillati</taxon>
        <taxon>Bacillota</taxon>
        <taxon>Clostridia</taxon>
        <taxon>Eubacteriales</taxon>
        <taxon>Eubacteriaceae</taxon>
        <taxon>Eubacterium</taxon>
    </lineage>
</organism>
<keyword evidence="3" id="KW-1185">Reference proteome</keyword>
<dbReference type="HOGENOM" id="CLU_796403_0_0_9"/>
<dbReference type="InterPro" id="IPR027417">
    <property type="entry name" value="P-loop_NTPase"/>
</dbReference>
<evidence type="ECO:0000313" key="2">
    <source>
        <dbReference type="EMBL" id="EMZ29760.1"/>
    </source>
</evidence>
<dbReference type="Proteomes" id="UP000012589">
    <property type="component" value="Unassembled WGS sequence"/>
</dbReference>
<comment type="caution">
    <text evidence="2">The sequence shown here is derived from an EMBL/GenBank/DDBJ whole genome shotgun (WGS) entry which is preliminary data.</text>
</comment>
<dbReference type="AlphaFoldDB" id="N2AUD1"/>
<reference evidence="2 3" key="1">
    <citation type="journal article" date="2014" name="Genome Announc.">
        <title>Draft genome sequences of the altered schaedler flora, a defined bacterial community from gnotobiotic mice.</title>
        <authorList>
            <person name="Wannemuehler M.J."/>
            <person name="Overstreet A.M."/>
            <person name="Ward D.V."/>
            <person name="Phillips G.J."/>
        </authorList>
    </citation>
    <scope>NUCLEOTIDE SEQUENCE [LARGE SCALE GENOMIC DNA]</scope>
    <source>
        <strain evidence="2 3">ASF492</strain>
    </source>
</reference>
<dbReference type="InterPro" id="IPR025669">
    <property type="entry name" value="AAA_dom"/>
</dbReference>
<dbReference type="OrthoDB" id="9791162at2"/>
<gene>
    <name evidence="2" type="ORF">C823_01724</name>
</gene>
<dbReference type="SUPFAM" id="SSF52540">
    <property type="entry name" value="P-loop containing nucleoside triphosphate hydrolases"/>
    <property type="match status" value="1"/>
</dbReference>